<reference evidence="1 2" key="1">
    <citation type="submission" date="2018-05" db="EMBL/GenBank/DDBJ databases">
        <title>Genomic Encyclopedia of Type Strains, Phase IV (KMG-V): Genome sequencing to study the core and pangenomes of soil and plant-associated prokaryotes.</title>
        <authorList>
            <person name="Whitman W."/>
        </authorList>
    </citation>
    <scope>NUCLEOTIDE SEQUENCE [LARGE SCALE GENOMIC DNA]</scope>
    <source>
        <strain evidence="1 2">SCZa-39</strain>
    </source>
</reference>
<sequence>MNELFFIERGTAPLLVSIPHLGTRIPEALQDRYTPTALTVADTDWHLDRLYAFAREMGATVLGARVSRYVIDLNRPPNDESLYPGQTTTGLCPAETFRGEPVYKPGCAPDAAQRAERVAQYWQPWHDTLAAELARLRELHANVLLWEAHSIASVLPRLFENKLPDLNLGTQDGRTCAGAVQQAAVDAMQASPFTSVANGRFKGGYITRHYGAPERGIHAIQLEMCQSTYMSEDAPFAYRVERAEAVQPTLQRMVGGALAALTQLAPALS</sequence>
<dbReference type="EMBL" id="QEOB01000049">
    <property type="protein sequence ID" value="PVX59981.1"/>
    <property type="molecule type" value="Genomic_DNA"/>
</dbReference>
<gene>
    <name evidence="1" type="ORF">C7402_1495</name>
</gene>
<protein>
    <submittedName>
        <fullName evidence="1">N-formylglutamate deformylase</fullName>
    </submittedName>
</protein>
<evidence type="ECO:0000313" key="2">
    <source>
        <dbReference type="Proteomes" id="UP000245712"/>
    </source>
</evidence>
<comment type="caution">
    <text evidence="1">The sequence shown here is derived from an EMBL/GenBank/DDBJ whole genome shotgun (WGS) entry which is preliminary data.</text>
</comment>
<accession>A0ABX5K8S3</accession>
<dbReference type="Gene3D" id="3.40.630.40">
    <property type="entry name" value="Zn-dependent exopeptidases"/>
    <property type="match status" value="1"/>
</dbReference>
<dbReference type="Proteomes" id="UP000245712">
    <property type="component" value="Unassembled WGS sequence"/>
</dbReference>
<organism evidence="1 2">
    <name type="scientific">Paraburkholderia unamae</name>
    <dbReference type="NCBI Taxonomy" id="219649"/>
    <lineage>
        <taxon>Bacteria</taxon>
        <taxon>Pseudomonadati</taxon>
        <taxon>Pseudomonadota</taxon>
        <taxon>Betaproteobacteria</taxon>
        <taxon>Burkholderiales</taxon>
        <taxon>Burkholderiaceae</taxon>
        <taxon>Paraburkholderia</taxon>
    </lineage>
</organism>
<dbReference type="SUPFAM" id="SSF53187">
    <property type="entry name" value="Zn-dependent exopeptidases"/>
    <property type="match status" value="1"/>
</dbReference>
<dbReference type="RefSeq" id="WP_116615210.1">
    <property type="nucleotide sequence ID" value="NZ_CAJZAT010000224.1"/>
</dbReference>
<evidence type="ECO:0000313" key="1">
    <source>
        <dbReference type="EMBL" id="PVX59981.1"/>
    </source>
</evidence>
<dbReference type="Pfam" id="PF05013">
    <property type="entry name" value="FGase"/>
    <property type="match status" value="1"/>
</dbReference>
<proteinExistence type="predicted"/>
<keyword evidence="2" id="KW-1185">Reference proteome</keyword>
<name>A0ABX5K8S3_9BURK</name>
<dbReference type="InterPro" id="IPR010247">
    <property type="entry name" value="HutG_amidohyd"/>
</dbReference>
<dbReference type="NCBIfam" id="TIGR02017">
    <property type="entry name" value="hutG_amidohyd"/>
    <property type="match status" value="1"/>
</dbReference>
<dbReference type="InterPro" id="IPR007709">
    <property type="entry name" value="N-FG_amidohydro"/>
</dbReference>